<evidence type="ECO:0000313" key="10">
    <source>
        <dbReference type="Proteomes" id="UP000316759"/>
    </source>
</evidence>
<dbReference type="InterPro" id="IPR023123">
    <property type="entry name" value="Tubulin_C"/>
</dbReference>
<dbReference type="STRING" id="46835.A0A504YUJ2"/>
<sequence length="701" mass="77693">MVGQMVQLFVGQCGVQVNNASWELFCVESGLDTKGNVLGPISDADRSSLGALFAESKSGQFIPRCVVVDSEPSVVDEIRMGIYRNLFDPSQLITGEEDSAANFARGYYRNAKLLTGPTLERLRHQTESCDKLQGFILHNAAGGGTGSSFPCALLSELQDQYSKCTRFQLAVSPSSALSSSTVEPYNALLGMHASMELLDCSVMMDNLALIHLCTDRLCLSKISMNTLNRVIAQITSGLLNTVRYSSELSTSVNAMLTNLVPYPAVHFVTGALTPLRGTGLGAYNTSSCSEITEMAFTPSNQFLSCQADHPFVYLSCCLFYRGAVSVREVNKAIHKLKVFGQLPWVDWCPTGFKVAITHQPITTIQESQISPVPCSLLTLHNSTVMLPSINRLVGEFNHLYQRRAFVHWFVGEGMEEDQFGQALNTLTDLRDLYKEFHTEEELNAKTAGASNENRPQRNQVEPVSASNSHSNKLDNRDYSAAPFTSDLLGLFSPMECSDSNTMKSDTLHGLSTTRLFDFTECASNDSTDRPFLSPNDTPKMVPIGELGEIASTTPCNSDTEPRLRKAFGDHQLNEKRHRCFKKQRKKCGSHNEVLCIPKKHASRRYHAKEGCKIRHFHHNRKKYSERRSCNLSPTAKENPFILVNSSPSGMIANCQVNRTSSDFDPDRFTMRPATANVNFCTVNTSTPEMPGEPSQTTYVYF</sequence>
<evidence type="ECO:0000256" key="4">
    <source>
        <dbReference type="ARBA" id="ARBA00022801"/>
    </source>
</evidence>
<dbReference type="PANTHER" id="PTHR11588">
    <property type="entry name" value="TUBULIN"/>
    <property type="match status" value="1"/>
</dbReference>
<dbReference type="AlphaFoldDB" id="A0A504YUJ2"/>
<keyword evidence="4" id="KW-0378">Hydrolase</keyword>
<feature type="region of interest" description="Disordered" evidence="7">
    <location>
        <begin position="443"/>
        <end position="477"/>
    </location>
</feature>
<dbReference type="Gene3D" id="3.30.1330.20">
    <property type="entry name" value="Tubulin/FtsZ, C-terminal domain"/>
    <property type="match status" value="1"/>
</dbReference>
<evidence type="ECO:0000256" key="3">
    <source>
        <dbReference type="ARBA" id="ARBA00022741"/>
    </source>
</evidence>
<evidence type="ECO:0000256" key="5">
    <source>
        <dbReference type="ARBA" id="ARBA00023134"/>
    </source>
</evidence>
<protein>
    <submittedName>
        <fullName evidence="9">Tubulin alpha chain</fullName>
    </submittedName>
</protein>
<keyword evidence="5" id="KW-0342">GTP-binding</keyword>
<evidence type="ECO:0000256" key="6">
    <source>
        <dbReference type="ARBA" id="ARBA00049117"/>
    </source>
</evidence>
<dbReference type="GO" id="GO:0005525">
    <property type="term" value="F:GTP binding"/>
    <property type="evidence" value="ECO:0007669"/>
    <property type="project" value="UniProtKB-KW"/>
</dbReference>
<proteinExistence type="inferred from homology"/>
<organism evidence="9 10">
    <name type="scientific">Fasciola gigantica</name>
    <name type="common">Giant liver fluke</name>
    <dbReference type="NCBI Taxonomy" id="46835"/>
    <lineage>
        <taxon>Eukaryota</taxon>
        <taxon>Metazoa</taxon>
        <taxon>Spiralia</taxon>
        <taxon>Lophotrochozoa</taxon>
        <taxon>Platyhelminthes</taxon>
        <taxon>Trematoda</taxon>
        <taxon>Digenea</taxon>
        <taxon>Plagiorchiida</taxon>
        <taxon>Echinostomata</taxon>
        <taxon>Echinostomatoidea</taxon>
        <taxon>Fasciolidae</taxon>
        <taxon>Fasciola</taxon>
    </lineage>
</organism>
<dbReference type="Pfam" id="PF00091">
    <property type="entry name" value="Tubulin"/>
    <property type="match status" value="1"/>
</dbReference>
<comment type="catalytic activity">
    <reaction evidence="6">
        <text>GTP + H2O = GDP + phosphate + H(+)</text>
        <dbReference type="Rhea" id="RHEA:19669"/>
        <dbReference type="ChEBI" id="CHEBI:15377"/>
        <dbReference type="ChEBI" id="CHEBI:15378"/>
        <dbReference type="ChEBI" id="CHEBI:37565"/>
        <dbReference type="ChEBI" id="CHEBI:43474"/>
        <dbReference type="ChEBI" id="CHEBI:58189"/>
    </reaction>
    <physiologicalReaction direction="left-to-right" evidence="6">
        <dbReference type="Rhea" id="RHEA:19670"/>
    </physiologicalReaction>
</comment>
<dbReference type="OrthoDB" id="6233517at2759"/>
<dbReference type="GO" id="GO:0005874">
    <property type="term" value="C:microtubule"/>
    <property type="evidence" value="ECO:0007669"/>
    <property type="project" value="UniProtKB-KW"/>
</dbReference>
<comment type="caution">
    <text evidence="9">The sequence shown here is derived from an EMBL/GenBank/DDBJ whole genome shotgun (WGS) entry which is preliminary data.</text>
</comment>
<dbReference type="SUPFAM" id="SSF52490">
    <property type="entry name" value="Tubulin nucleotide-binding domain-like"/>
    <property type="match status" value="1"/>
</dbReference>
<evidence type="ECO:0000313" key="9">
    <source>
        <dbReference type="EMBL" id="TPP64983.1"/>
    </source>
</evidence>
<dbReference type="Proteomes" id="UP000316759">
    <property type="component" value="Unassembled WGS sequence"/>
</dbReference>
<feature type="domain" description="Tubulin/FtsZ GTPase" evidence="8">
    <location>
        <begin position="49"/>
        <end position="246"/>
    </location>
</feature>
<dbReference type="GO" id="GO:0005200">
    <property type="term" value="F:structural constituent of cytoskeleton"/>
    <property type="evidence" value="ECO:0007669"/>
    <property type="project" value="InterPro"/>
</dbReference>
<name>A0A504YUJ2_FASGI</name>
<dbReference type="PRINTS" id="PR01162">
    <property type="entry name" value="ALPHATUBULIN"/>
</dbReference>
<dbReference type="PRINTS" id="PR01161">
    <property type="entry name" value="TUBULIN"/>
</dbReference>
<dbReference type="InterPro" id="IPR037103">
    <property type="entry name" value="Tubulin/FtsZ-like_C"/>
</dbReference>
<dbReference type="SMART" id="SM00864">
    <property type="entry name" value="Tubulin"/>
    <property type="match status" value="1"/>
</dbReference>
<dbReference type="Gene3D" id="3.40.50.1440">
    <property type="entry name" value="Tubulin/FtsZ, GTPase domain"/>
    <property type="match status" value="1"/>
</dbReference>
<dbReference type="SUPFAM" id="SSF55307">
    <property type="entry name" value="Tubulin C-terminal domain-like"/>
    <property type="match status" value="1"/>
</dbReference>
<dbReference type="EMBL" id="SUNJ01003795">
    <property type="protein sequence ID" value="TPP64983.1"/>
    <property type="molecule type" value="Genomic_DNA"/>
</dbReference>
<dbReference type="InterPro" id="IPR003008">
    <property type="entry name" value="Tubulin_FtsZ_GTPase"/>
</dbReference>
<dbReference type="InterPro" id="IPR036525">
    <property type="entry name" value="Tubulin/FtsZ_GTPase_sf"/>
</dbReference>
<reference evidence="9 10" key="1">
    <citation type="submission" date="2019-04" db="EMBL/GenBank/DDBJ databases">
        <title>Annotation for the trematode Fasciola gigantica.</title>
        <authorList>
            <person name="Choi Y.-J."/>
        </authorList>
    </citation>
    <scope>NUCLEOTIDE SEQUENCE [LARGE SCALE GENOMIC DNA]</scope>
    <source>
        <strain evidence="9">Uganda_cow_1</strain>
    </source>
</reference>
<dbReference type="GO" id="GO:0016787">
    <property type="term" value="F:hydrolase activity"/>
    <property type="evidence" value="ECO:0007669"/>
    <property type="project" value="UniProtKB-KW"/>
</dbReference>
<keyword evidence="3" id="KW-0547">Nucleotide-binding</keyword>
<keyword evidence="2" id="KW-0493">Microtubule</keyword>
<comment type="similarity">
    <text evidence="1">Belongs to the tubulin family.</text>
</comment>
<evidence type="ECO:0000259" key="8">
    <source>
        <dbReference type="SMART" id="SM00864"/>
    </source>
</evidence>
<dbReference type="Gene3D" id="1.10.287.600">
    <property type="entry name" value="Helix hairpin bin"/>
    <property type="match status" value="1"/>
</dbReference>
<feature type="compositionally biased region" description="Polar residues" evidence="7">
    <location>
        <begin position="448"/>
        <end position="470"/>
    </location>
</feature>
<dbReference type="Pfam" id="PF03953">
    <property type="entry name" value="Tubulin_C"/>
    <property type="match status" value="1"/>
</dbReference>
<evidence type="ECO:0000256" key="2">
    <source>
        <dbReference type="ARBA" id="ARBA00022701"/>
    </source>
</evidence>
<dbReference type="InterPro" id="IPR018316">
    <property type="entry name" value="Tubulin/FtsZ_2-layer-sand-dom"/>
</dbReference>
<dbReference type="GO" id="GO:0007017">
    <property type="term" value="P:microtubule-based process"/>
    <property type="evidence" value="ECO:0007669"/>
    <property type="project" value="InterPro"/>
</dbReference>
<dbReference type="InterPro" id="IPR008280">
    <property type="entry name" value="Tub_FtsZ_C"/>
</dbReference>
<keyword evidence="10" id="KW-1185">Reference proteome</keyword>
<dbReference type="InterPro" id="IPR002452">
    <property type="entry name" value="Alpha_tubulin"/>
</dbReference>
<dbReference type="InterPro" id="IPR000217">
    <property type="entry name" value="Tubulin"/>
</dbReference>
<accession>A0A504YUJ2</accession>
<evidence type="ECO:0000256" key="7">
    <source>
        <dbReference type="SAM" id="MobiDB-lite"/>
    </source>
</evidence>
<gene>
    <name evidence="9" type="ORF">FGIG_05771</name>
</gene>
<evidence type="ECO:0000256" key="1">
    <source>
        <dbReference type="ARBA" id="ARBA00009636"/>
    </source>
</evidence>